<feature type="compositionally biased region" description="Low complexity" evidence="2">
    <location>
        <begin position="445"/>
        <end position="471"/>
    </location>
</feature>
<feature type="coiled-coil region" evidence="1">
    <location>
        <begin position="237"/>
        <end position="298"/>
    </location>
</feature>
<gene>
    <name evidence="3" type="ORF">MNBD_ALPHA11-1082</name>
</gene>
<sequence length="512" mass="57794">MAISGPKALRSLDSAVRDIRREENQIAKRLARSSERLAKVREGEAELFRKLAATRLGINRFGPDEQKQIDGRLFAAEKAARDVLKKHASQIAKSEKQLEQIDKKIAANAKARQDILLSMEKDQEKLKILSDEISRIVEKDPQYTKKRLRSNELRVIAEEAIKKTEQAELDQEQKGQPYRQDALFMYLWAAGYGTKNYRANNLIRWLDGMVAKLSDYQNARPNFAMLNEIPLRLREHAQRQEEAAQSVEDELDLLETQAIEKAGGAPITKALSTAREKLDEIDQRMLEAEDERDELAVQFGELADGKDPAFSNAVSDLAAALKGRDLEDLMSDAKKTATGRDDGLVTKISDTRARAFDQVNEIRELRERLKVLEQRRRELEDIGWEFKKSRFDDPRSQFRQDELVGDILGEFLRGAITAASYWGQWQNSQSWKAGSGDWGGGFGLPRQGRSNNRPRSNSRSRNSGSKNSGQRQRSPWAQPTRRGGGSNKGFSRPRSGSKGSRRSGSFKTGGGF</sequence>
<accession>A0A3B0U4I3</accession>
<feature type="compositionally biased region" description="Low complexity" evidence="2">
    <location>
        <begin position="488"/>
        <end position="506"/>
    </location>
</feature>
<evidence type="ECO:0000256" key="1">
    <source>
        <dbReference type="SAM" id="Coils"/>
    </source>
</evidence>
<protein>
    <submittedName>
        <fullName evidence="3">Uncharacterized protein</fullName>
    </submittedName>
</protein>
<feature type="coiled-coil region" evidence="1">
    <location>
        <begin position="355"/>
        <end position="382"/>
    </location>
</feature>
<dbReference type="AlphaFoldDB" id="A0A3B0U4I3"/>
<evidence type="ECO:0000256" key="2">
    <source>
        <dbReference type="SAM" id="MobiDB-lite"/>
    </source>
</evidence>
<proteinExistence type="predicted"/>
<dbReference type="EMBL" id="UOEQ01000492">
    <property type="protein sequence ID" value="VAW23900.1"/>
    <property type="molecule type" value="Genomic_DNA"/>
</dbReference>
<keyword evidence="1" id="KW-0175">Coiled coil</keyword>
<feature type="coiled-coil region" evidence="1">
    <location>
        <begin position="84"/>
        <end position="139"/>
    </location>
</feature>
<reference evidence="3" key="1">
    <citation type="submission" date="2018-06" db="EMBL/GenBank/DDBJ databases">
        <authorList>
            <person name="Zhirakovskaya E."/>
        </authorList>
    </citation>
    <scope>NUCLEOTIDE SEQUENCE</scope>
</reference>
<evidence type="ECO:0000313" key="3">
    <source>
        <dbReference type="EMBL" id="VAW23900.1"/>
    </source>
</evidence>
<feature type="region of interest" description="Disordered" evidence="2">
    <location>
        <begin position="432"/>
        <end position="512"/>
    </location>
</feature>
<organism evidence="3">
    <name type="scientific">hydrothermal vent metagenome</name>
    <dbReference type="NCBI Taxonomy" id="652676"/>
    <lineage>
        <taxon>unclassified sequences</taxon>
        <taxon>metagenomes</taxon>
        <taxon>ecological metagenomes</taxon>
    </lineage>
</organism>
<name>A0A3B0U4I3_9ZZZZ</name>